<proteinExistence type="predicted"/>
<keyword evidence="2" id="KW-0934">Plastid</keyword>
<name>A0A8F6U4B4_9VIRI</name>
<accession>A0A8F6U4B4</accession>
<reference evidence="2" key="1">
    <citation type="journal article" date="2021" name="Biol. Invasions">
        <title>Global high-throughput genotyping of organellar genomes reveals insights into the origin and spread of invasive starry stonewort (Nitellopsis obtusa).</title>
        <authorList>
            <person name="Sleith R.S."/>
            <person name="Karol K.G."/>
        </authorList>
    </citation>
    <scope>NUCLEOTIDE SEQUENCE</scope>
    <source>
        <strain evidence="2">KGK5729</strain>
    </source>
</reference>
<sequence length="153" mass="17934">MKLDQFGFYFYNYCILFSIFIELLERQYLCPLLVETSDYAGLLNIQYAIQNNLEQSEYHLKQLSKLLLFNYSIWNIEFEIQCNFSTHLLNSIAELDSFNSVLRIILDLKNFKSKILYSWGAKIANQKGELEISQILTNMSISEAKTAKILAQY</sequence>
<keyword evidence="1" id="KW-0472">Membrane</keyword>
<evidence type="ECO:0000256" key="1">
    <source>
        <dbReference type="SAM" id="Phobius"/>
    </source>
</evidence>
<organism evidence="2">
    <name type="scientific">Nitellopsis obtusa</name>
    <dbReference type="NCBI Taxonomy" id="40811"/>
    <lineage>
        <taxon>Eukaryota</taxon>
        <taxon>Viridiplantae</taxon>
        <taxon>Streptophyta</taxon>
        <taxon>Charophyceae</taxon>
        <taxon>Charales</taxon>
        <taxon>Characeae</taxon>
        <taxon>Nitellopsis</taxon>
    </lineage>
</organism>
<geneLocation type="chloroplast" evidence="2"/>
<evidence type="ECO:0000313" key="2">
    <source>
        <dbReference type="EMBL" id="QXT44793.1"/>
    </source>
</evidence>
<keyword evidence="2" id="KW-0150">Chloroplast</keyword>
<gene>
    <name evidence="2" type="primary">orf153</name>
</gene>
<protein>
    <submittedName>
        <fullName evidence="2">Uncharacterized protein</fullName>
    </submittedName>
</protein>
<keyword evidence="1" id="KW-0812">Transmembrane</keyword>
<dbReference type="AlphaFoldDB" id="A0A8F6U4B4"/>
<keyword evidence="1" id="KW-1133">Transmembrane helix</keyword>
<dbReference type="EMBL" id="MW556321">
    <property type="protein sequence ID" value="QXT44793.1"/>
    <property type="molecule type" value="Genomic_DNA"/>
</dbReference>
<feature type="transmembrane region" description="Helical" evidence="1">
    <location>
        <begin position="6"/>
        <end position="24"/>
    </location>
</feature>